<evidence type="ECO:0008006" key="4">
    <source>
        <dbReference type="Google" id="ProtNLM"/>
    </source>
</evidence>
<dbReference type="SFLD" id="SFLDG01129">
    <property type="entry name" value="C1.5:_HAD__Beta-PGM__Phosphata"/>
    <property type="match status" value="1"/>
</dbReference>
<protein>
    <recommendedName>
        <fullName evidence="4">HAD family hydrolase</fullName>
    </recommendedName>
</protein>
<gene>
    <name evidence="2" type="ORF">A2898_01115</name>
</gene>
<keyword evidence="1" id="KW-0378">Hydrolase</keyword>
<organism evidence="2 3">
    <name type="scientific">Candidatus Kerfeldbacteria bacterium RIFCSPLOWO2_01_FULL_48_11</name>
    <dbReference type="NCBI Taxonomy" id="1798543"/>
    <lineage>
        <taxon>Bacteria</taxon>
        <taxon>Candidatus Kerfeldiibacteriota</taxon>
    </lineage>
</organism>
<dbReference type="InterPro" id="IPR051540">
    <property type="entry name" value="S-2-haloacid_dehalogenase"/>
</dbReference>
<sequence length="214" mass="25384">MSLDIKHIWWDVEGTLFQIPPEYEEAKNRRRFELYSGIIDKPLSEELRQEYREQYNKRKSHSAVFQALGKSKYFWQNELDQVDICSFVQRDKKTVTMFKNFAQLPYLHSVFTNRHLKYTKKILKHLGIPEARFTHFITNENFTHPKPHLEGFKLMVTLSNVAPSKILFIGDRIETDILPAKKVSLRTALVWSEKESTEADFTFSHVWDVISLFQ</sequence>
<proteinExistence type="predicted"/>
<dbReference type="GO" id="GO:0016787">
    <property type="term" value="F:hydrolase activity"/>
    <property type="evidence" value="ECO:0007669"/>
    <property type="project" value="UniProtKB-KW"/>
</dbReference>
<accession>A0A1G2B8Z9</accession>
<evidence type="ECO:0000313" key="2">
    <source>
        <dbReference type="EMBL" id="OGY84687.1"/>
    </source>
</evidence>
<dbReference type="PANTHER" id="PTHR43316">
    <property type="entry name" value="HYDROLASE, HALOACID DELAHOGENASE-RELATED"/>
    <property type="match status" value="1"/>
</dbReference>
<evidence type="ECO:0000313" key="3">
    <source>
        <dbReference type="Proteomes" id="UP000179164"/>
    </source>
</evidence>
<dbReference type="Pfam" id="PF00702">
    <property type="entry name" value="Hydrolase"/>
    <property type="match status" value="1"/>
</dbReference>
<dbReference type="InterPro" id="IPR036412">
    <property type="entry name" value="HAD-like_sf"/>
</dbReference>
<dbReference type="InterPro" id="IPR023214">
    <property type="entry name" value="HAD_sf"/>
</dbReference>
<dbReference type="Proteomes" id="UP000179164">
    <property type="component" value="Unassembled WGS sequence"/>
</dbReference>
<dbReference type="STRING" id="1798543.A2898_01115"/>
<dbReference type="SUPFAM" id="SSF56784">
    <property type="entry name" value="HAD-like"/>
    <property type="match status" value="1"/>
</dbReference>
<dbReference type="CDD" id="cd01427">
    <property type="entry name" value="HAD_like"/>
    <property type="match status" value="1"/>
</dbReference>
<dbReference type="SFLD" id="SFLDS00003">
    <property type="entry name" value="Haloacid_Dehalogenase"/>
    <property type="match status" value="1"/>
</dbReference>
<evidence type="ECO:0000256" key="1">
    <source>
        <dbReference type="ARBA" id="ARBA00022801"/>
    </source>
</evidence>
<comment type="caution">
    <text evidence="2">The sequence shown here is derived from an EMBL/GenBank/DDBJ whole genome shotgun (WGS) entry which is preliminary data.</text>
</comment>
<dbReference type="Gene3D" id="3.40.50.1000">
    <property type="entry name" value="HAD superfamily/HAD-like"/>
    <property type="match status" value="1"/>
</dbReference>
<reference evidence="2 3" key="1">
    <citation type="journal article" date="2016" name="Nat. Commun.">
        <title>Thousands of microbial genomes shed light on interconnected biogeochemical processes in an aquifer system.</title>
        <authorList>
            <person name="Anantharaman K."/>
            <person name="Brown C.T."/>
            <person name="Hug L.A."/>
            <person name="Sharon I."/>
            <person name="Castelle C.J."/>
            <person name="Probst A.J."/>
            <person name="Thomas B.C."/>
            <person name="Singh A."/>
            <person name="Wilkins M.J."/>
            <person name="Karaoz U."/>
            <person name="Brodie E.L."/>
            <person name="Williams K.H."/>
            <person name="Hubbard S.S."/>
            <person name="Banfield J.F."/>
        </authorList>
    </citation>
    <scope>NUCLEOTIDE SEQUENCE [LARGE SCALE GENOMIC DNA]</scope>
</reference>
<name>A0A1G2B8Z9_9BACT</name>
<dbReference type="AlphaFoldDB" id="A0A1G2B8Z9"/>
<dbReference type="EMBL" id="MHKE01000005">
    <property type="protein sequence ID" value="OGY84687.1"/>
    <property type="molecule type" value="Genomic_DNA"/>
</dbReference>
<dbReference type="PANTHER" id="PTHR43316:SF8">
    <property type="entry name" value="HAD FAMILY HYDROLASE"/>
    <property type="match status" value="1"/>
</dbReference>